<dbReference type="GO" id="GO:0006352">
    <property type="term" value="P:DNA-templated transcription initiation"/>
    <property type="evidence" value="ECO:0007669"/>
    <property type="project" value="InterPro"/>
</dbReference>
<keyword evidence="4" id="KW-0804">Transcription</keyword>
<name>W4LFF0_9BACT</name>
<comment type="caution">
    <text evidence="8">The sequence shown here is derived from an EMBL/GenBank/DDBJ whole genome shotgun (WGS) entry which is preliminary data.</text>
</comment>
<dbReference type="InterPro" id="IPR039425">
    <property type="entry name" value="RNA_pol_sigma-70-like"/>
</dbReference>
<gene>
    <name evidence="8" type="ORF">ETSY2_46420</name>
</gene>
<feature type="coiled-coil region" evidence="5">
    <location>
        <begin position="90"/>
        <end position="117"/>
    </location>
</feature>
<dbReference type="InterPro" id="IPR013324">
    <property type="entry name" value="RNA_pol_sigma_r3/r4-like"/>
</dbReference>
<keyword evidence="2" id="KW-0805">Transcription regulation</keyword>
<dbReference type="Gene3D" id="1.10.1740.10">
    <property type="match status" value="1"/>
</dbReference>
<dbReference type="NCBIfam" id="TIGR02937">
    <property type="entry name" value="sigma70-ECF"/>
    <property type="match status" value="1"/>
</dbReference>
<dbReference type="Proteomes" id="UP000019140">
    <property type="component" value="Unassembled WGS sequence"/>
</dbReference>
<evidence type="ECO:0000256" key="4">
    <source>
        <dbReference type="ARBA" id="ARBA00023163"/>
    </source>
</evidence>
<evidence type="ECO:0000256" key="2">
    <source>
        <dbReference type="ARBA" id="ARBA00023015"/>
    </source>
</evidence>
<comment type="similarity">
    <text evidence="1">Belongs to the sigma-70 factor family. ECF subfamily.</text>
</comment>
<dbReference type="InterPro" id="IPR036388">
    <property type="entry name" value="WH-like_DNA-bd_sf"/>
</dbReference>
<evidence type="ECO:0000256" key="1">
    <source>
        <dbReference type="ARBA" id="ARBA00010641"/>
    </source>
</evidence>
<evidence type="ECO:0000313" key="9">
    <source>
        <dbReference type="Proteomes" id="UP000019140"/>
    </source>
</evidence>
<dbReference type="EMBL" id="AZHX01002184">
    <property type="protein sequence ID" value="ETW96430.1"/>
    <property type="molecule type" value="Genomic_DNA"/>
</dbReference>
<feature type="domain" description="RNA polymerase sigma factor 70 region 4 type 2" evidence="7">
    <location>
        <begin position="195"/>
        <end position="228"/>
    </location>
</feature>
<evidence type="ECO:0000259" key="6">
    <source>
        <dbReference type="Pfam" id="PF04542"/>
    </source>
</evidence>
<keyword evidence="9" id="KW-1185">Reference proteome</keyword>
<evidence type="ECO:0000256" key="5">
    <source>
        <dbReference type="SAM" id="Coils"/>
    </source>
</evidence>
<accession>W4LFF0</accession>
<evidence type="ECO:0008006" key="10">
    <source>
        <dbReference type="Google" id="ProtNLM"/>
    </source>
</evidence>
<dbReference type="GO" id="GO:0016987">
    <property type="term" value="F:sigma factor activity"/>
    <property type="evidence" value="ECO:0007669"/>
    <property type="project" value="UniProtKB-KW"/>
</dbReference>
<dbReference type="Gene3D" id="1.10.10.10">
    <property type="entry name" value="Winged helix-like DNA-binding domain superfamily/Winged helix DNA-binding domain"/>
    <property type="match status" value="1"/>
</dbReference>
<dbReference type="GO" id="GO:0003677">
    <property type="term" value="F:DNA binding"/>
    <property type="evidence" value="ECO:0007669"/>
    <property type="project" value="InterPro"/>
</dbReference>
<dbReference type="PANTHER" id="PTHR43133">
    <property type="entry name" value="RNA POLYMERASE ECF-TYPE SIGMA FACTO"/>
    <property type="match status" value="1"/>
</dbReference>
<dbReference type="Pfam" id="PF08281">
    <property type="entry name" value="Sigma70_r4_2"/>
    <property type="match status" value="1"/>
</dbReference>
<dbReference type="HOGENOM" id="CLU_047691_3_0_7"/>
<proteinExistence type="inferred from homology"/>
<evidence type="ECO:0000313" key="8">
    <source>
        <dbReference type="EMBL" id="ETW96430.1"/>
    </source>
</evidence>
<feature type="domain" description="RNA polymerase sigma-70 region 2" evidence="6">
    <location>
        <begin position="19"/>
        <end position="89"/>
    </location>
</feature>
<dbReference type="Pfam" id="PF04542">
    <property type="entry name" value="Sigma70_r2"/>
    <property type="match status" value="1"/>
</dbReference>
<dbReference type="InterPro" id="IPR014284">
    <property type="entry name" value="RNA_pol_sigma-70_dom"/>
</dbReference>
<reference evidence="8 9" key="1">
    <citation type="journal article" date="2014" name="Nature">
        <title>An environmental bacterial taxon with a large and distinct metabolic repertoire.</title>
        <authorList>
            <person name="Wilson M.C."/>
            <person name="Mori T."/>
            <person name="Ruckert C."/>
            <person name="Uria A.R."/>
            <person name="Helf M.J."/>
            <person name="Takada K."/>
            <person name="Gernert C."/>
            <person name="Steffens U.A."/>
            <person name="Heycke N."/>
            <person name="Schmitt S."/>
            <person name="Rinke C."/>
            <person name="Helfrich E.J."/>
            <person name="Brachmann A.O."/>
            <person name="Gurgui C."/>
            <person name="Wakimoto T."/>
            <person name="Kracht M."/>
            <person name="Crusemann M."/>
            <person name="Hentschel U."/>
            <person name="Abe I."/>
            <person name="Matsunaga S."/>
            <person name="Kalinowski J."/>
            <person name="Takeyama H."/>
            <person name="Piel J."/>
        </authorList>
    </citation>
    <scope>NUCLEOTIDE SEQUENCE [LARGE SCALE GENOMIC DNA]</scope>
    <source>
        <strain evidence="9">TSY2</strain>
    </source>
</reference>
<sequence length="241" mass="28237">MQRPYAHTHNHHHIDFDTLYQTYWKRVVQFCAKSLTSMPEGTAEEVAQDVFLAAYEAFASDRYRGEGAISSWLFGIARNLCSKMRRDTYRKTTSRRMRQLEREIEQLEQDVAGHMQGETRLDMDHVRLRRERLTLARAWLERERDQLHRHMLDAAHAAPPRALDALADETPFNEVQASFRRFARRDRQAYTLLHMHVVKDTTVQEIAELQGMSRSAVYRSLSRAKAELRTMVETRMAQSAS</sequence>
<evidence type="ECO:0000256" key="3">
    <source>
        <dbReference type="ARBA" id="ARBA00023082"/>
    </source>
</evidence>
<dbReference type="InterPro" id="IPR013325">
    <property type="entry name" value="RNA_pol_sigma_r2"/>
</dbReference>
<protein>
    <recommendedName>
        <fullName evidence="10">RNA polymerase sigma factor</fullName>
    </recommendedName>
</protein>
<keyword evidence="3" id="KW-0731">Sigma factor</keyword>
<dbReference type="SUPFAM" id="SSF88946">
    <property type="entry name" value="Sigma2 domain of RNA polymerase sigma factors"/>
    <property type="match status" value="1"/>
</dbReference>
<dbReference type="SUPFAM" id="SSF88659">
    <property type="entry name" value="Sigma3 and sigma4 domains of RNA polymerase sigma factors"/>
    <property type="match status" value="1"/>
</dbReference>
<dbReference type="PANTHER" id="PTHR43133:SF46">
    <property type="entry name" value="RNA POLYMERASE SIGMA-70 FACTOR ECF SUBFAMILY"/>
    <property type="match status" value="1"/>
</dbReference>
<dbReference type="AlphaFoldDB" id="W4LFF0"/>
<dbReference type="InterPro" id="IPR013249">
    <property type="entry name" value="RNA_pol_sigma70_r4_t2"/>
</dbReference>
<evidence type="ECO:0000259" key="7">
    <source>
        <dbReference type="Pfam" id="PF08281"/>
    </source>
</evidence>
<keyword evidence="5" id="KW-0175">Coiled coil</keyword>
<organism evidence="8 9">
    <name type="scientific">Candidatus Entotheonella gemina</name>
    <dbReference type="NCBI Taxonomy" id="1429439"/>
    <lineage>
        <taxon>Bacteria</taxon>
        <taxon>Pseudomonadati</taxon>
        <taxon>Nitrospinota/Tectimicrobiota group</taxon>
        <taxon>Candidatus Tectimicrobiota</taxon>
        <taxon>Candidatus Entotheonellia</taxon>
        <taxon>Candidatus Entotheonellales</taxon>
        <taxon>Candidatus Entotheonellaceae</taxon>
        <taxon>Candidatus Entotheonella</taxon>
    </lineage>
</organism>
<dbReference type="InterPro" id="IPR007627">
    <property type="entry name" value="RNA_pol_sigma70_r2"/>
</dbReference>